<dbReference type="GeneID" id="18260776"/>
<dbReference type="InterPro" id="IPR056457">
    <property type="entry name" value="DOP1_C"/>
</dbReference>
<dbReference type="Pfam" id="PF04118">
    <property type="entry name" value="Dopey_N"/>
    <property type="match status" value="1"/>
</dbReference>
<keyword evidence="5" id="KW-0472">Membrane</keyword>
<dbReference type="Pfam" id="PF24597">
    <property type="entry name" value="TPR_DOP1_M"/>
    <property type="match status" value="1"/>
</dbReference>
<dbReference type="GO" id="GO:0006895">
    <property type="term" value="P:Golgi to endosome transport"/>
    <property type="evidence" value="ECO:0007669"/>
    <property type="project" value="InterPro"/>
</dbReference>
<dbReference type="PANTHER" id="PTHR14042:SF24">
    <property type="entry name" value="PROTEIN DOPEY-1 HOMOLOG"/>
    <property type="match status" value="1"/>
</dbReference>
<dbReference type="Proteomes" id="UP000008066">
    <property type="component" value="Unassembled WGS sequence"/>
</dbReference>
<evidence type="ECO:0000259" key="10">
    <source>
        <dbReference type="Pfam" id="PF24598"/>
    </source>
</evidence>
<evidence type="ECO:0000259" key="8">
    <source>
        <dbReference type="Pfam" id="PF04118"/>
    </source>
</evidence>
<feature type="compositionally biased region" description="Low complexity" evidence="7">
    <location>
        <begin position="1551"/>
        <end position="1562"/>
    </location>
</feature>
<dbReference type="InterPro" id="IPR007249">
    <property type="entry name" value="DOP1_N"/>
</dbReference>
<sequence>MSHSPAGAPTARPSTPDSSDRESPAPSRPWRSALTTLGSADDEIPHKDKNYRKYASNVERALSLFDTALQEWADYISFLNRLLKALQGRPGNVTAIPAKATVAKRLAQCLNPSLPSGVHQKALEVYTYVFSVIGRDGLSRDLALYLPGLAPVLSFASLSVRAPFLDLLERYLVDLDPRALRPAMKSIILALLPGLEEETSEDFDRTLRLVERFKASIRPSTTNAITEVHWTGDDFFWQCFFLAGITGSSRRPGALAYLTRCLPRLGQPYHATGEQISQDEVETAARLAELVTSPEPGLLIRCFSAGLADEQLLIQRGFLDLLVTHLPLHSEILQRKAKPGDLELLLRAAVGVTVRRDMSLNRRLWTWLLGPEPPVEGHGEGAATAESPSHPGAAAQGYLASRTEYFEKFGLQPLTRALLSMIRSNEKDANPTERARPYKICLSLMDRWEIGGLVVPELFLPIVDSVRAFKGRAANKADFAEVLRSASVFFDGVESGLIYSEMLTLMAQAIGPGELSEGERSAKLDLVRFMLKHFNVREEDMVTIHAPLLVLAVLGMIEEAEDLAPTLVEEALNITSSLLDMVPERAFTSKTEATATSTPEIPSLLDKIRSFYLSDQGNLDVSPSPFPPALLSSLLLAKASSLVCTSLRSPSNPQISLRTRIITQAITKSPSTTPLNTPTLLQSLYDSLSSPTTIPFPTYTSIILLSSTLYSVSRINLTSLSELVSPLVRHAWAFLSPSDPKYHVEVVRSLWALQTALGKDNRDIEAAICSLMIQGEVMNGTFCRREAERGRRFCVLWNMTLQDYGSSVGSEKKGKGESKGGRLTGAENYEVMLTRPMFLMLDALAEEKAQLFMTVKGWLGGMVGVEKMFTIFVSKFASISFLRRRQLGPSACPTPFAEDDDLDMALYYIRSLSSVFRWAPEGIWTVLAKRLVKSDAYQPPLSEITGTQADIPLQEFFLHVALACLAHDPPTTPLSDGATDTPPTQLHRASLTLLHQILLSPYAEPLARLRLDTILLDKLAHALAVGTDPHVQVLLLDVVYASLKLRELAPSSGTKENEASDGALHEKKAAAAAGDCILTGLGASSSRPVLDSWVGFLTACLPMYEGGIFQVVIPLVETLCREIGNTFSHLQKLFSVNHSHQHNGGQAGPETTLISLLNGLEQVLAHAHDRLLTEEAKAQVTKHPEQAQGFFGNMVSGVFSSEGSSSSSTNLTSSGGGSGGAQGRSATANDRLTVLLAFQDAVRICFTIWSWGHPGQGQGKGVDMTSAASLNYTSLRMRNRARRLLEHLFAAETLECLETAIHIWRTTLESPDPSLASEVFRLLPALDGSRPKHTVPALFNAIYSRSNPSALDPSRRSTLTIDLADVDLAVFLVDYIRELEDDTMDEIWGDCMAFLRDLLGNPFPHRATLPCLLEFAAVIGEKVDNTRFGEEKRMRRELADLFLRLLTAIFTTRPISFSDIPDSSKRPLSPPTRTTSSPRLPQDRADDVVGILASIVPSLPKILVEPDRVLAAASSISSNVLAPALRSKSFPDTFNRSALSLLHELSRLPLPGSSSSSGSGSSAGQKAPWRKDVSDAFNDPRFFSLRPLSLIPSSILPLIRQWCANDKERMPELLSRLTPPSTAGIVFGVGATSARLEADRKTQLNLRRIATLVLACPVDTFVSDLPALIEKLTELLTATATSSPSSTTRSDIYLLLRALILRISAVHLAPLWPVLNAELHAALAAVVAPDHSVAADTYGCAALLGAAKLLDLLVCVAPEGWQVHEWLFVTDTIDAVYRAEGNGRLVAMVDEVCEELGAVSIPFRDGEVQTQTVGGISGARRPLLGTPGGISDEVGLERKDELVAKVLRPFFGQLSIYAFESTYAMGQVDVEACVEGLVKDVFDERTIVRAL</sequence>
<evidence type="ECO:0000313" key="11">
    <source>
        <dbReference type="EMBL" id="EGS17413.1"/>
    </source>
</evidence>
<evidence type="ECO:0000256" key="3">
    <source>
        <dbReference type="ARBA" id="ARBA00022927"/>
    </source>
</evidence>
<keyword evidence="4" id="KW-0333">Golgi apparatus</keyword>
<evidence type="ECO:0000259" key="9">
    <source>
        <dbReference type="Pfam" id="PF24597"/>
    </source>
</evidence>
<evidence type="ECO:0000256" key="6">
    <source>
        <dbReference type="ARBA" id="ARBA00046326"/>
    </source>
</evidence>
<dbReference type="SUPFAM" id="SSF48371">
    <property type="entry name" value="ARM repeat"/>
    <property type="match status" value="1"/>
</dbReference>
<feature type="region of interest" description="Disordered" evidence="7">
    <location>
        <begin position="1461"/>
        <end position="1482"/>
    </location>
</feature>
<evidence type="ECO:0000256" key="5">
    <source>
        <dbReference type="ARBA" id="ARBA00023136"/>
    </source>
</evidence>
<dbReference type="RefSeq" id="XP_006697031.1">
    <property type="nucleotide sequence ID" value="XM_006696968.1"/>
</dbReference>
<evidence type="ECO:0000256" key="4">
    <source>
        <dbReference type="ARBA" id="ARBA00023034"/>
    </source>
</evidence>
<keyword evidence="2" id="KW-0813">Transport</keyword>
<keyword evidence="3" id="KW-0653">Protein transport</keyword>
<dbReference type="GO" id="GO:0005768">
    <property type="term" value="C:endosome"/>
    <property type="evidence" value="ECO:0007669"/>
    <property type="project" value="TreeGrafter"/>
</dbReference>
<dbReference type="HOGENOM" id="CLU_001197_1_0_1"/>
<dbReference type="Pfam" id="PF24598">
    <property type="entry name" value="DOP1_C"/>
    <property type="match status" value="1"/>
</dbReference>
<proteinExistence type="inferred from homology"/>
<dbReference type="EMBL" id="GL988047">
    <property type="protein sequence ID" value="EGS17413.1"/>
    <property type="molecule type" value="Genomic_DNA"/>
</dbReference>
<evidence type="ECO:0000313" key="12">
    <source>
        <dbReference type="Proteomes" id="UP000008066"/>
    </source>
</evidence>
<dbReference type="InterPro" id="IPR016024">
    <property type="entry name" value="ARM-type_fold"/>
</dbReference>
<dbReference type="GO" id="GO:0015031">
    <property type="term" value="P:protein transport"/>
    <property type="evidence" value="ECO:0007669"/>
    <property type="project" value="UniProtKB-KW"/>
</dbReference>
<feature type="domain" description="DOP1-like C-terminal" evidence="10">
    <location>
        <begin position="1371"/>
        <end position="1864"/>
    </location>
</feature>
<protein>
    <submittedName>
        <fullName evidence="11">Uncharacterized protein</fullName>
    </submittedName>
</protein>
<keyword evidence="12" id="KW-1185">Reference proteome</keyword>
<evidence type="ECO:0000256" key="1">
    <source>
        <dbReference type="ARBA" id="ARBA00004395"/>
    </source>
</evidence>
<reference evidence="11 12" key="1">
    <citation type="journal article" date="2011" name="Cell">
        <title>Insight into structure and assembly of the nuclear pore complex by utilizing the genome of a eukaryotic thermophile.</title>
        <authorList>
            <person name="Amlacher S."/>
            <person name="Sarges P."/>
            <person name="Flemming D."/>
            <person name="van Noort V."/>
            <person name="Kunze R."/>
            <person name="Devos D.P."/>
            <person name="Arumugam M."/>
            <person name="Bork P."/>
            <person name="Hurt E."/>
        </authorList>
    </citation>
    <scope>NUCLEOTIDE SEQUENCE [LARGE SCALE GENOMIC DNA]</scope>
    <source>
        <strain evidence="12">DSM 1495 / CBS 144.50 / IMI 039719</strain>
    </source>
</reference>
<dbReference type="InterPro" id="IPR040314">
    <property type="entry name" value="DOP1"/>
</dbReference>
<feature type="region of interest" description="Disordered" evidence="7">
    <location>
        <begin position="1202"/>
        <end position="1225"/>
    </location>
</feature>
<dbReference type="GO" id="GO:0005829">
    <property type="term" value="C:cytosol"/>
    <property type="evidence" value="ECO:0007669"/>
    <property type="project" value="GOC"/>
</dbReference>
<dbReference type="OrthoDB" id="297643at2759"/>
<dbReference type="eggNOG" id="KOG3613">
    <property type="taxonomic scope" value="Eukaryota"/>
</dbReference>
<evidence type="ECO:0000256" key="2">
    <source>
        <dbReference type="ARBA" id="ARBA00022448"/>
    </source>
</evidence>
<dbReference type="OMA" id="GLETCIA"/>
<organism evidence="12">
    <name type="scientific">Chaetomium thermophilum (strain DSM 1495 / CBS 144.50 / IMI 039719)</name>
    <name type="common">Thermochaetoides thermophila</name>
    <dbReference type="NCBI Taxonomy" id="759272"/>
    <lineage>
        <taxon>Eukaryota</taxon>
        <taxon>Fungi</taxon>
        <taxon>Dikarya</taxon>
        <taxon>Ascomycota</taxon>
        <taxon>Pezizomycotina</taxon>
        <taxon>Sordariomycetes</taxon>
        <taxon>Sordariomycetidae</taxon>
        <taxon>Sordariales</taxon>
        <taxon>Chaetomiaceae</taxon>
        <taxon>Thermochaetoides</taxon>
    </lineage>
</organism>
<dbReference type="KEGG" id="cthr:CTHT_0067380"/>
<evidence type="ECO:0000256" key="7">
    <source>
        <dbReference type="SAM" id="MobiDB-lite"/>
    </source>
</evidence>
<name>G0SGS4_CHATD</name>
<feature type="compositionally biased region" description="Low complexity" evidence="7">
    <location>
        <begin position="1471"/>
        <end position="1480"/>
    </location>
</feature>
<feature type="region of interest" description="Disordered" evidence="7">
    <location>
        <begin position="1551"/>
        <end position="1570"/>
    </location>
</feature>
<dbReference type="PANTHER" id="PTHR14042">
    <property type="entry name" value="DOPEY-RELATED"/>
    <property type="match status" value="1"/>
</dbReference>
<gene>
    <name evidence="11" type="ORF">CTHT_0067380</name>
</gene>
<feature type="compositionally biased region" description="Low complexity" evidence="7">
    <location>
        <begin position="1202"/>
        <end position="1213"/>
    </location>
</feature>
<dbReference type="InterPro" id="IPR056458">
    <property type="entry name" value="TPR_DOP1_M"/>
</dbReference>
<accession>G0SGS4</accession>
<dbReference type="GO" id="GO:0000139">
    <property type="term" value="C:Golgi membrane"/>
    <property type="evidence" value="ECO:0007669"/>
    <property type="project" value="UniProtKB-SubCell"/>
</dbReference>
<feature type="domain" description="DOP1-like middle TPR" evidence="9">
    <location>
        <begin position="405"/>
        <end position="612"/>
    </location>
</feature>
<dbReference type="STRING" id="759272.G0SGS4"/>
<dbReference type="GO" id="GO:0005802">
    <property type="term" value="C:trans-Golgi network"/>
    <property type="evidence" value="ECO:0007669"/>
    <property type="project" value="TreeGrafter"/>
</dbReference>
<feature type="region of interest" description="Disordered" evidence="7">
    <location>
        <begin position="1"/>
        <end position="36"/>
    </location>
</feature>
<comment type="similarity">
    <text evidence="6">Belongs to the DOP1 family.</text>
</comment>
<comment type="subcellular location">
    <subcellularLocation>
        <location evidence="1">Golgi apparatus membrane</location>
        <topology evidence="1">Peripheral membrane protein</topology>
    </subcellularLocation>
</comment>
<feature type="domain" description="DOP1 N-terminal" evidence="8">
    <location>
        <begin position="48"/>
        <end position="372"/>
    </location>
</feature>